<dbReference type="SUPFAM" id="SSF55781">
    <property type="entry name" value="GAF domain-like"/>
    <property type="match status" value="1"/>
</dbReference>
<dbReference type="RefSeq" id="WP_311883377.1">
    <property type="nucleotide sequence ID" value="NZ_CP119391.1"/>
</dbReference>
<dbReference type="PROSITE" id="PS51077">
    <property type="entry name" value="HTH_ICLR"/>
    <property type="match status" value="1"/>
</dbReference>
<gene>
    <name evidence="8" type="ORF">P1P91_13940</name>
</gene>
<dbReference type="EMBL" id="CP119391">
    <property type="protein sequence ID" value="WNK19906.1"/>
    <property type="molecule type" value="Genomic_DNA"/>
</dbReference>
<dbReference type="PANTHER" id="PTHR30136">
    <property type="entry name" value="HELIX-TURN-HELIX TRANSCRIPTIONAL REGULATOR, ICLR FAMILY"/>
    <property type="match status" value="1"/>
</dbReference>
<dbReference type="PANTHER" id="PTHR30136:SF24">
    <property type="entry name" value="HTH-TYPE TRANSCRIPTIONAL REPRESSOR ALLR"/>
    <property type="match status" value="1"/>
</dbReference>
<evidence type="ECO:0000313" key="9">
    <source>
        <dbReference type="Proteomes" id="UP001301869"/>
    </source>
</evidence>
<dbReference type="Pfam" id="PF09339">
    <property type="entry name" value="HTH_IclR"/>
    <property type="match status" value="1"/>
</dbReference>
<dbReference type="InterPro" id="IPR036388">
    <property type="entry name" value="WH-like_DNA-bd_sf"/>
</dbReference>
<evidence type="ECO:0000256" key="1">
    <source>
        <dbReference type="ARBA" id="ARBA00023015"/>
    </source>
</evidence>
<feature type="domain" description="IclR-ED" evidence="7">
    <location>
        <begin position="77"/>
        <end position="260"/>
    </location>
</feature>
<dbReference type="InterPro" id="IPR050707">
    <property type="entry name" value="HTH_MetabolicPath_Reg"/>
</dbReference>
<evidence type="ECO:0000313" key="8">
    <source>
        <dbReference type="EMBL" id="WNK19906.1"/>
    </source>
</evidence>
<sequence>MSTTKSEASRLEGDTPAQRLLTLLEVISEKDQFFTLQSMVEETHMPKPTLHRMLQQLESSGMLQREADGRHYSHGRRLQQLAENLLLNDTLRGTRHAILSSLAEEIGESCNITALSHGEVLYLDRVETSAPLRFYLQPGSRVPVHCSASGKLFLAQMTPAQRRRLLCDLPLERFTANTLTDRQALEEEIQHVKQHGYSFDNEEFLPGLLCIAVLASKPSGVSNIGVAVQGPIMRFNHDQALACLPALRRAADAIADLCQEGVSTADQA</sequence>
<reference evidence="8 9" key="1">
    <citation type="submission" date="2023-03" db="EMBL/GenBank/DDBJ databases">
        <title>Halomonas sp. nov., isolated from Korean tranditional fermented seafood 'Jeotgal'.</title>
        <authorList>
            <person name="Kim B."/>
            <person name="Shin N.-R."/>
        </authorList>
    </citation>
    <scope>NUCLEOTIDE SEQUENCE [LARGE SCALE GENOMIC DNA]</scope>
    <source>
        <strain evidence="8 9">SG2L-4</strain>
    </source>
</reference>
<dbReference type="Gene3D" id="1.10.10.10">
    <property type="entry name" value="Winged helix-like DNA-binding domain superfamily/Winged helix DNA-binding domain"/>
    <property type="match status" value="1"/>
</dbReference>
<evidence type="ECO:0000256" key="2">
    <source>
        <dbReference type="ARBA" id="ARBA00023125"/>
    </source>
</evidence>
<dbReference type="SUPFAM" id="SSF46785">
    <property type="entry name" value="Winged helix' DNA-binding domain"/>
    <property type="match status" value="1"/>
</dbReference>
<evidence type="ECO:0000256" key="5">
    <source>
        <dbReference type="ARBA" id="ARBA00042627"/>
    </source>
</evidence>
<dbReference type="Gene3D" id="3.30.450.40">
    <property type="match status" value="1"/>
</dbReference>
<keyword evidence="1" id="KW-0805">Transcription regulation</keyword>
<name>A0ABY9YYJ5_9GAMM</name>
<dbReference type="InterPro" id="IPR005471">
    <property type="entry name" value="Tscrpt_reg_IclR_N"/>
</dbReference>
<dbReference type="InterPro" id="IPR036390">
    <property type="entry name" value="WH_DNA-bd_sf"/>
</dbReference>
<evidence type="ECO:0000256" key="4">
    <source>
        <dbReference type="ARBA" id="ARBA00040379"/>
    </source>
</evidence>
<feature type="domain" description="HTH iclR-type" evidence="6">
    <location>
        <begin position="14"/>
        <end position="76"/>
    </location>
</feature>
<dbReference type="InterPro" id="IPR029016">
    <property type="entry name" value="GAF-like_dom_sf"/>
</dbReference>
<dbReference type="Pfam" id="PF01614">
    <property type="entry name" value="IclR_C"/>
    <property type="match status" value="1"/>
</dbReference>
<dbReference type="InterPro" id="IPR014757">
    <property type="entry name" value="Tscrpt_reg_IclR_C"/>
</dbReference>
<dbReference type="Proteomes" id="UP001301869">
    <property type="component" value="Chromosome"/>
</dbReference>
<keyword evidence="9" id="KW-1185">Reference proteome</keyword>
<organism evidence="8 9">
    <name type="scientific">Halomonas piscis</name>
    <dbReference type="NCBI Taxonomy" id="3031727"/>
    <lineage>
        <taxon>Bacteria</taxon>
        <taxon>Pseudomonadati</taxon>
        <taxon>Pseudomonadota</taxon>
        <taxon>Gammaproteobacteria</taxon>
        <taxon>Oceanospirillales</taxon>
        <taxon>Halomonadaceae</taxon>
        <taxon>Halomonas</taxon>
    </lineage>
</organism>
<protein>
    <recommendedName>
        <fullName evidence="4">HTH-type transcriptional repressor AllR</fullName>
    </recommendedName>
    <alternativeName>
        <fullName evidence="5">Negative regulator of allantoin and glyoxylate utilization operons</fullName>
    </alternativeName>
</protein>
<accession>A0ABY9YYJ5</accession>
<proteinExistence type="predicted"/>
<evidence type="ECO:0000256" key="3">
    <source>
        <dbReference type="ARBA" id="ARBA00023163"/>
    </source>
</evidence>
<keyword evidence="2" id="KW-0238">DNA-binding</keyword>
<evidence type="ECO:0000259" key="6">
    <source>
        <dbReference type="PROSITE" id="PS51077"/>
    </source>
</evidence>
<dbReference type="PROSITE" id="PS51078">
    <property type="entry name" value="ICLR_ED"/>
    <property type="match status" value="1"/>
</dbReference>
<keyword evidence="3" id="KW-0804">Transcription</keyword>
<evidence type="ECO:0000259" key="7">
    <source>
        <dbReference type="PROSITE" id="PS51078"/>
    </source>
</evidence>